<proteinExistence type="predicted"/>
<dbReference type="RefSeq" id="WP_167488908.1">
    <property type="nucleotide sequence ID" value="NZ_CP046173.1"/>
</dbReference>
<feature type="transmembrane region" description="Helical" evidence="1">
    <location>
        <begin position="18"/>
        <end position="40"/>
    </location>
</feature>
<name>A0A6G9Z874_9NOCA</name>
<evidence type="ECO:0000313" key="3">
    <source>
        <dbReference type="Proteomes" id="UP000500953"/>
    </source>
</evidence>
<evidence type="ECO:0000256" key="1">
    <source>
        <dbReference type="SAM" id="Phobius"/>
    </source>
</evidence>
<keyword evidence="1" id="KW-1133">Transmembrane helix</keyword>
<gene>
    <name evidence="2" type="ORF">F6W96_28065</name>
</gene>
<organism evidence="2 3">
    <name type="scientific">Nocardia terpenica</name>
    <dbReference type="NCBI Taxonomy" id="455432"/>
    <lineage>
        <taxon>Bacteria</taxon>
        <taxon>Bacillati</taxon>
        <taxon>Actinomycetota</taxon>
        <taxon>Actinomycetes</taxon>
        <taxon>Mycobacteriales</taxon>
        <taxon>Nocardiaceae</taxon>
        <taxon>Nocardia</taxon>
    </lineage>
</organism>
<keyword evidence="1" id="KW-0812">Transmembrane</keyword>
<sequence>MTASSAFASRGGRKWRRLLVLLAIFGVIIALLAGVIWFVILRNPGSTYAELDETDKTMFDQLSTQYETFATQPEKLWDNEYRYDRMPLVLVRARKDRGIVWRYMYLVNASGIMDTSGFRKVDFPGNPYLHDVFATKALGWQSLSLLPPANFTALRLGGREVLAFKYHPDMFSRETDPLRTFPYFSLHEAFHYYKQANWDFDRNGRTTWVENYPTGADHLSLLHTEFALLDRLGTEADPALFPAIARDLALVRAARYQRWPQLVAQDNTEAIEGTARYLERRYSDLTGGKVGVLTNKQGQTSTFTAVLDWIEQNPDRGKLLERTMAYETGAQLGYILDRLEPRWKKLMEPSPIGEQLTQHEILRRHFGITAPTTDDDLARIQQTYR</sequence>
<evidence type="ECO:0000313" key="2">
    <source>
        <dbReference type="EMBL" id="QIS21620.1"/>
    </source>
</evidence>
<dbReference type="AlphaFoldDB" id="A0A6G9Z874"/>
<keyword evidence="1" id="KW-0472">Membrane</keyword>
<protein>
    <submittedName>
        <fullName evidence="2">Uncharacterized protein</fullName>
    </submittedName>
</protein>
<reference evidence="2 3" key="1">
    <citation type="journal article" date="2019" name="ACS Chem. Biol.">
        <title>Identification and Mobilization of a Cryptic Antibiotic Biosynthesis Gene Locus from a Human-Pathogenic Nocardia Isolate.</title>
        <authorList>
            <person name="Herisse M."/>
            <person name="Ishida K."/>
            <person name="Porter J.L."/>
            <person name="Howden B."/>
            <person name="Hertweck C."/>
            <person name="Stinear T.P."/>
            <person name="Pidot S.J."/>
        </authorList>
    </citation>
    <scope>NUCLEOTIDE SEQUENCE [LARGE SCALE GENOMIC DNA]</scope>
    <source>
        <strain evidence="2 3">AUSMDU00012715</strain>
    </source>
</reference>
<dbReference type="EMBL" id="CP046173">
    <property type="protein sequence ID" value="QIS21620.1"/>
    <property type="molecule type" value="Genomic_DNA"/>
</dbReference>
<dbReference type="Proteomes" id="UP000500953">
    <property type="component" value="Chromosome"/>
</dbReference>
<accession>A0A6G9Z874</accession>